<dbReference type="InterPro" id="IPR019931">
    <property type="entry name" value="LPXTG_anchor"/>
</dbReference>
<accession>A0A1C6HEM6</accession>
<dbReference type="InterPro" id="IPR015919">
    <property type="entry name" value="Cadherin-like_sf"/>
</dbReference>
<dbReference type="InterPro" id="IPR041286">
    <property type="entry name" value="MBG_2"/>
</dbReference>
<dbReference type="CDD" id="cd11304">
    <property type="entry name" value="Cadherin_repeat"/>
    <property type="match status" value="1"/>
</dbReference>
<evidence type="ECO:0000256" key="5">
    <source>
        <dbReference type="SAM" id="MobiDB-lite"/>
    </source>
</evidence>
<evidence type="ECO:0000259" key="7">
    <source>
        <dbReference type="PROSITE" id="PS50847"/>
    </source>
</evidence>
<reference evidence="8" key="1">
    <citation type="submission" date="2015-09" db="EMBL/GenBank/DDBJ databases">
        <authorList>
            <consortium name="Pathogen Informatics"/>
        </authorList>
    </citation>
    <scope>NUCLEOTIDE SEQUENCE</scope>
    <source>
        <strain evidence="8">2789STDY5834896</strain>
    </source>
</reference>
<proteinExistence type="predicted"/>
<keyword evidence="2" id="KW-0964">Secreted</keyword>
<feature type="region of interest" description="Disordered" evidence="5">
    <location>
        <begin position="887"/>
        <end position="929"/>
    </location>
</feature>
<protein>
    <recommendedName>
        <fullName evidence="7">Gram-positive cocci surface proteins LPxTG domain-containing protein</fullName>
    </recommendedName>
</protein>
<feature type="chain" id="PRO_5008736441" description="Gram-positive cocci surface proteins LPxTG domain-containing protein" evidence="6">
    <location>
        <begin position="33"/>
        <end position="955"/>
    </location>
</feature>
<evidence type="ECO:0000313" key="8">
    <source>
        <dbReference type="EMBL" id="SCJ56144.1"/>
    </source>
</evidence>
<evidence type="ECO:0000256" key="3">
    <source>
        <dbReference type="ARBA" id="ARBA00022729"/>
    </source>
</evidence>
<dbReference type="EMBL" id="FMHG01000001">
    <property type="protein sequence ID" value="SCJ56144.1"/>
    <property type="molecule type" value="Genomic_DNA"/>
</dbReference>
<keyword evidence="4" id="KW-0572">Peptidoglycan-anchor</keyword>
<dbReference type="SUPFAM" id="SSF49313">
    <property type="entry name" value="Cadherin-like"/>
    <property type="match status" value="1"/>
</dbReference>
<evidence type="ECO:0000256" key="4">
    <source>
        <dbReference type="ARBA" id="ARBA00023088"/>
    </source>
</evidence>
<dbReference type="GO" id="GO:0016020">
    <property type="term" value="C:membrane"/>
    <property type="evidence" value="ECO:0007669"/>
    <property type="project" value="InterPro"/>
</dbReference>
<dbReference type="GO" id="GO:0005509">
    <property type="term" value="F:calcium ion binding"/>
    <property type="evidence" value="ECO:0007669"/>
    <property type="project" value="InterPro"/>
</dbReference>
<dbReference type="AlphaFoldDB" id="A0A1C6HEM6"/>
<dbReference type="Pfam" id="PF18676">
    <property type="entry name" value="MBG_2"/>
    <property type="match status" value="1"/>
</dbReference>
<dbReference type="PROSITE" id="PS51257">
    <property type="entry name" value="PROKAR_LIPOPROTEIN"/>
    <property type="match status" value="1"/>
</dbReference>
<keyword evidence="3 6" id="KW-0732">Signal</keyword>
<evidence type="ECO:0000256" key="6">
    <source>
        <dbReference type="SAM" id="SignalP"/>
    </source>
</evidence>
<keyword evidence="1" id="KW-0134">Cell wall</keyword>
<feature type="domain" description="Gram-positive cocci surface proteins LPxTG" evidence="7">
    <location>
        <begin position="916"/>
        <end position="955"/>
    </location>
</feature>
<feature type="signal peptide" evidence="6">
    <location>
        <begin position="1"/>
        <end position="32"/>
    </location>
</feature>
<name>A0A1C6HEM6_9FIRM</name>
<gene>
    <name evidence="8" type="ORF">SAMEA3545359_00821</name>
</gene>
<dbReference type="PROSITE" id="PS50847">
    <property type="entry name" value="GRAM_POS_ANCHORING"/>
    <property type="match status" value="1"/>
</dbReference>
<evidence type="ECO:0000256" key="2">
    <source>
        <dbReference type="ARBA" id="ARBA00022525"/>
    </source>
</evidence>
<organism evidence="8">
    <name type="scientific">uncultured Anaerotruncus sp</name>
    <dbReference type="NCBI Taxonomy" id="905011"/>
    <lineage>
        <taxon>Bacteria</taxon>
        <taxon>Bacillati</taxon>
        <taxon>Bacillota</taxon>
        <taxon>Clostridia</taxon>
        <taxon>Eubacteriales</taxon>
        <taxon>Oscillospiraceae</taxon>
        <taxon>Anaerotruncus</taxon>
        <taxon>environmental samples</taxon>
    </lineage>
</organism>
<sequence>MNRSANRKQARCLVFLVVGALLLGCFPPSVKAADSQMTTLDISRGNIVIAADSVSGYAPSGEAVTQPDAAGYHIVQSTYGTTAHTILIKKGADTHILADGLHIQMDYNNYGALSPLFIEPGASLQLTLKGENAFYGPAYNAGIGVPQDTDGTMAELTIDGDGSATCYSAKRGAGIGGGQRCGYTEAAGKIVINSGTITAIGGQDGNGYGGGIGNAEIPDSAPNDCVIVINGGSVTANAVQASSGIGGGRSSRACKADVTINGGVVSAQGAGDHGIRANSIEINGGNVIALDGVSDDNWQSFSTPPRNSDGEQVKIASVKLGPIDYGASCQLQSGSFTSTVISSSYGRVNALIPPSENTVHITTAKQNVYRVDWSALSPPTQISYRPYAFPVLTIVPDSGQSFFYGDPAAPTYKLYSGSSVVADDLVTLDGALRYDAEHLSPLPSQASILSGSIRRVAGDYCIEFDSSVTCRIEKRKIAVSADDLTTHYLQYSRYQLPFVFHLEAGSLLAGDTLEDAFSFSVKDLDYFPPVGRYENTQFSFYSDYYDVELVGSGPALTVLENSSLLQVGETLRFGTDAAGAPIEWVVSRVDENGAYLYSKWVYDDLPYDQISTQRYSYLQTAFPSLDACDFVSGGELVDSRYIDAYAPSIKEDYRATASDQTPKAYWLFSPPDDIHADGPYYVDTDGSIRQATDSAFTAGVRLALEIDINSHTVPGITLSDLLAAPATYGDIGPGDAVGQVTDNAVLTGHHTTSFSLTDGEGATSLFSLDQNGTIYAEQRLAAGSYRLTVQAVDDTGYVSRQETAFTVKKKEIAITPASDLTIQVGDNAPALPYTYSEADLLPGDVFTGELAVGGDLSEPGQYPITLGSLSAGDNYRLLLTGPAYLTVREKTSPPDGPDTDTPDDTPAPPDEHNGGQPETAAPTGDTSTNGSIRAALVLAAAGAALLLGQKRRQKS</sequence>
<evidence type="ECO:0000256" key="1">
    <source>
        <dbReference type="ARBA" id="ARBA00022512"/>
    </source>
</evidence>